<reference evidence="1" key="1">
    <citation type="submission" date="2021-03" db="EMBL/GenBank/DDBJ databases">
        <authorList>
            <consortium name="DOE Joint Genome Institute"/>
            <person name="Ahrendt S."/>
            <person name="Looney B.P."/>
            <person name="Miyauchi S."/>
            <person name="Morin E."/>
            <person name="Drula E."/>
            <person name="Courty P.E."/>
            <person name="Chicoki N."/>
            <person name="Fauchery L."/>
            <person name="Kohler A."/>
            <person name="Kuo A."/>
            <person name="Labutti K."/>
            <person name="Pangilinan J."/>
            <person name="Lipzen A."/>
            <person name="Riley R."/>
            <person name="Andreopoulos W."/>
            <person name="He G."/>
            <person name="Johnson J."/>
            <person name="Barry K.W."/>
            <person name="Grigoriev I.V."/>
            <person name="Nagy L."/>
            <person name="Hibbett D."/>
            <person name="Henrissat B."/>
            <person name="Matheny P.B."/>
            <person name="Labbe J."/>
            <person name="Martin F."/>
        </authorList>
    </citation>
    <scope>NUCLEOTIDE SEQUENCE</scope>
    <source>
        <strain evidence="1">HHB10654</strain>
    </source>
</reference>
<evidence type="ECO:0000313" key="1">
    <source>
        <dbReference type="EMBL" id="KAI0059651.1"/>
    </source>
</evidence>
<dbReference type="Proteomes" id="UP000814140">
    <property type="component" value="Unassembled WGS sequence"/>
</dbReference>
<gene>
    <name evidence="1" type="ORF">BV25DRAFT_1808760</name>
</gene>
<name>A0ACB8SUT5_9AGAM</name>
<accession>A0ACB8SUT5</accession>
<organism evidence="1 2">
    <name type="scientific">Artomyces pyxidatus</name>
    <dbReference type="NCBI Taxonomy" id="48021"/>
    <lineage>
        <taxon>Eukaryota</taxon>
        <taxon>Fungi</taxon>
        <taxon>Dikarya</taxon>
        <taxon>Basidiomycota</taxon>
        <taxon>Agaricomycotina</taxon>
        <taxon>Agaricomycetes</taxon>
        <taxon>Russulales</taxon>
        <taxon>Auriscalpiaceae</taxon>
        <taxon>Artomyces</taxon>
    </lineage>
</organism>
<reference evidence="1" key="2">
    <citation type="journal article" date="2022" name="New Phytol.">
        <title>Evolutionary transition to the ectomycorrhizal habit in the genomes of a hyperdiverse lineage of mushroom-forming fungi.</title>
        <authorList>
            <person name="Looney B."/>
            <person name="Miyauchi S."/>
            <person name="Morin E."/>
            <person name="Drula E."/>
            <person name="Courty P.E."/>
            <person name="Kohler A."/>
            <person name="Kuo A."/>
            <person name="LaButti K."/>
            <person name="Pangilinan J."/>
            <person name="Lipzen A."/>
            <person name="Riley R."/>
            <person name="Andreopoulos W."/>
            <person name="He G."/>
            <person name="Johnson J."/>
            <person name="Nolan M."/>
            <person name="Tritt A."/>
            <person name="Barry K.W."/>
            <person name="Grigoriev I.V."/>
            <person name="Nagy L.G."/>
            <person name="Hibbett D."/>
            <person name="Henrissat B."/>
            <person name="Matheny P.B."/>
            <person name="Labbe J."/>
            <person name="Martin F.M."/>
        </authorList>
    </citation>
    <scope>NUCLEOTIDE SEQUENCE</scope>
    <source>
        <strain evidence="1">HHB10654</strain>
    </source>
</reference>
<protein>
    <submittedName>
        <fullName evidence="1">Uncharacterized protein</fullName>
    </submittedName>
</protein>
<evidence type="ECO:0000313" key="2">
    <source>
        <dbReference type="Proteomes" id="UP000814140"/>
    </source>
</evidence>
<comment type="caution">
    <text evidence="1">The sequence shown here is derived from an EMBL/GenBank/DDBJ whole genome shotgun (WGS) entry which is preliminary data.</text>
</comment>
<dbReference type="EMBL" id="MU277225">
    <property type="protein sequence ID" value="KAI0059651.1"/>
    <property type="molecule type" value="Genomic_DNA"/>
</dbReference>
<sequence>MQGAVPLTFAFITGSSVSSLQQDDIQVEYHPSSGRPTKIHRFEDFKRQASAKPPAPDSEEPWLPFRSREDFEFAEIALDAALNQRQTDALISFIHRCVKRQHSESFTLSNHAEMLKLLDAASTTLTSFTKHTVSAEYQKETMKFEVWIRPLWDWALDLLRDPRLAPHFVWDAERLSKFNGTSFVRFIDEPWTANTFWDVQSVLPAGAKLFCIILYADKTKLSSFGTAKGYPVMARCANLPVEIRNGEGVGGGRVVGWLPILEEDEDKTGKKTYVNFKNIIWHKSFYLLLEKVIEIAKDGFHFTCADDVLRWLFPIILILSADYEEQCVMALIRGLKGKCPCPICLVPSSQLAELSERHPFRTVAATKALVEDGSEEELKKHGLRKVENVFWKIPHSDPYQALSFDCLHAYHLGLFGRHLLPEIQAYLNRLERETKFLVDDQINRLPRWRGLNHFPKVVKTTFTDGVKFEDISKQIIFACHNILSPDPTGHLLLQCLRSYLNLDMYAGLEVQTPERLQEGREEILRFSYLINSYWANTLETSKKNWAFPKMHTHVHLFDDIEAKGVSRNFNTKPNEKLHRPLKQSYQLRTNFKDVAKQILRIDHHAWVLSSIRDQVDELDKFLKSQASLKAPEDSDDALTLEASLDSKASESIPDDFAHIKLGSKQKRQSFQLLKESWQDDIAFRGFRRRLNLFLYENGVLDGPEMSLQENHLFTEYRFLKVNYESMVDWRQACDYLRCSPNFHNRPRYDCAILDTVAGPIFGRLLFLFSIEIGELTYPIALVHPLDVPPGPPHPQDLDLGFFRLWARARESTEFFFCRSIIRGVLVGPDYSRTDRDLLVNDLTDGDIYLRIKDMQ</sequence>
<keyword evidence="2" id="KW-1185">Reference proteome</keyword>
<proteinExistence type="predicted"/>